<dbReference type="CDD" id="cd06071">
    <property type="entry name" value="Beach"/>
    <property type="match status" value="1"/>
</dbReference>
<dbReference type="SUPFAM" id="SSF81837">
    <property type="entry name" value="BEACH domain"/>
    <property type="match status" value="1"/>
</dbReference>
<evidence type="ECO:0000313" key="8">
    <source>
        <dbReference type="Proteomes" id="UP000007799"/>
    </source>
</evidence>
<dbReference type="InterPro" id="IPR019775">
    <property type="entry name" value="WD40_repeat_CS"/>
</dbReference>
<dbReference type="GO" id="GO:0008104">
    <property type="term" value="P:intracellular protein localization"/>
    <property type="evidence" value="ECO:0007669"/>
    <property type="project" value="TreeGrafter"/>
</dbReference>
<dbReference type="GO" id="GO:0005829">
    <property type="term" value="C:cytosol"/>
    <property type="evidence" value="ECO:0007669"/>
    <property type="project" value="TreeGrafter"/>
</dbReference>
<dbReference type="PROSITE" id="PS50197">
    <property type="entry name" value="BEACH"/>
    <property type="match status" value="1"/>
</dbReference>
<dbReference type="Pfam" id="PF02138">
    <property type="entry name" value="Beach"/>
    <property type="match status" value="1"/>
</dbReference>
<gene>
    <name evidence="7" type="ORF">PTSG_07946</name>
</gene>
<evidence type="ECO:0000259" key="6">
    <source>
        <dbReference type="PROSITE" id="PS51783"/>
    </source>
</evidence>
<evidence type="ECO:0000256" key="3">
    <source>
        <dbReference type="PROSITE-ProRule" id="PRU00221"/>
    </source>
</evidence>
<feature type="region of interest" description="Disordered" evidence="4">
    <location>
        <begin position="945"/>
        <end position="987"/>
    </location>
</feature>
<feature type="region of interest" description="Disordered" evidence="4">
    <location>
        <begin position="2969"/>
        <end position="3035"/>
    </location>
</feature>
<organism evidence="8">
    <name type="scientific">Salpingoeca rosetta (strain ATCC 50818 / BSB-021)</name>
    <dbReference type="NCBI Taxonomy" id="946362"/>
    <lineage>
        <taxon>Eukaryota</taxon>
        <taxon>Choanoflagellata</taxon>
        <taxon>Craspedida</taxon>
        <taxon>Salpingoecidae</taxon>
        <taxon>Salpingoeca</taxon>
    </lineage>
</organism>
<dbReference type="eggNOG" id="KOG1787">
    <property type="taxonomic scope" value="Eukaryota"/>
</dbReference>
<feature type="region of interest" description="Disordered" evidence="4">
    <location>
        <begin position="1158"/>
        <end position="1246"/>
    </location>
</feature>
<dbReference type="EMBL" id="GL832973">
    <property type="protein sequence ID" value="EGD75827.1"/>
    <property type="molecule type" value="Genomic_DNA"/>
</dbReference>
<dbReference type="InterPro" id="IPR050865">
    <property type="entry name" value="BEACH_Domain"/>
</dbReference>
<feature type="compositionally biased region" description="Basic and acidic residues" evidence="4">
    <location>
        <begin position="1407"/>
        <end position="1430"/>
    </location>
</feature>
<feature type="repeat" description="WD" evidence="3">
    <location>
        <begin position="2861"/>
        <end position="2894"/>
    </location>
</feature>
<dbReference type="KEGG" id="sre:PTSG_07946"/>
<proteinExistence type="predicted"/>
<dbReference type="PROSITE" id="PS50294">
    <property type="entry name" value="WD_REPEATS_REGION"/>
    <property type="match status" value="1"/>
</dbReference>
<dbReference type="InterPro" id="IPR031570">
    <property type="entry name" value="NBEA/BDCP_DUF4704"/>
</dbReference>
<accession>F2UGS7</accession>
<keyword evidence="8" id="KW-1185">Reference proteome</keyword>
<dbReference type="OrthoDB" id="26681at2759"/>
<reference evidence="7" key="1">
    <citation type="submission" date="2009-08" db="EMBL/GenBank/DDBJ databases">
        <title>Annotation of Salpingoeca rosetta.</title>
        <authorList>
            <consortium name="The Broad Institute Genome Sequencing Platform"/>
            <person name="Russ C."/>
            <person name="Cuomo C."/>
            <person name="Burger G."/>
            <person name="Gray M.W."/>
            <person name="Holland P.W.H."/>
            <person name="King N."/>
            <person name="Lang F.B.F."/>
            <person name="Roger A.J."/>
            <person name="Ruiz-Trillo I."/>
            <person name="Young S.K."/>
            <person name="Zeng Q."/>
            <person name="Gargeya S."/>
            <person name="Alvarado L."/>
            <person name="Berlin A."/>
            <person name="Chapman S.B."/>
            <person name="Chen Z."/>
            <person name="Freedman E."/>
            <person name="Gellesch M."/>
            <person name="Goldberg J."/>
            <person name="Griggs A."/>
            <person name="Gujja S."/>
            <person name="Heilman E."/>
            <person name="Heiman D."/>
            <person name="Howarth C."/>
            <person name="Mehta T."/>
            <person name="Neiman D."/>
            <person name="Pearson M."/>
            <person name="Roberts A."/>
            <person name="Saif S."/>
            <person name="Shea T."/>
            <person name="Shenoy N."/>
            <person name="Sisk P."/>
            <person name="Stolte C."/>
            <person name="Sykes S."/>
            <person name="White J."/>
            <person name="Yandava C."/>
            <person name="Haas B."/>
            <person name="Nusbaum C."/>
            <person name="Birren B."/>
        </authorList>
    </citation>
    <scope>NUCLEOTIDE SEQUENCE [LARGE SCALE GENOMIC DNA]</scope>
    <source>
        <strain evidence="7">ATCC 50818</strain>
    </source>
</reference>
<feature type="compositionally biased region" description="Low complexity" evidence="4">
    <location>
        <begin position="999"/>
        <end position="1037"/>
    </location>
</feature>
<feature type="region of interest" description="Disordered" evidence="4">
    <location>
        <begin position="1782"/>
        <end position="1804"/>
    </location>
</feature>
<dbReference type="STRING" id="946362.F2UGS7"/>
<feature type="region of interest" description="Disordered" evidence="4">
    <location>
        <begin position="1399"/>
        <end position="1438"/>
    </location>
</feature>
<dbReference type="FunFam" id="1.10.1540.10:FF:000001">
    <property type="entry name" value="neurobeachin isoform X1"/>
    <property type="match status" value="1"/>
</dbReference>
<dbReference type="Gene3D" id="1.10.1540.10">
    <property type="entry name" value="BEACH domain"/>
    <property type="match status" value="1"/>
</dbReference>
<dbReference type="Pfam" id="PF15787">
    <property type="entry name" value="DUF4704"/>
    <property type="match status" value="1"/>
</dbReference>
<evidence type="ECO:0000256" key="2">
    <source>
        <dbReference type="ARBA" id="ARBA00022737"/>
    </source>
</evidence>
<dbReference type="SUPFAM" id="SSF50978">
    <property type="entry name" value="WD40 repeat-like"/>
    <property type="match status" value="1"/>
</dbReference>
<feature type="region of interest" description="Disordered" evidence="4">
    <location>
        <begin position="2201"/>
        <end position="2280"/>
    </location>
</feature>
<dbReference type="PROSITE" id="PS50082">
    <property type="entry name" value="WD_REPEATS_2"/>
    <property type="match status" value="2"/>
</dbReference>
<dbReference type="SUPFAM" id="SSF50729">
    <property type="entry name" value="PH domain-like"/>
    <property type="match status" value="1"/>
</dbReference>
<dbReference type="GO" id="GO:0019901">
    <property type="term" value="F:protein kinase binding"/>
    <property type="evidence" value="ECO:0007669"/>
    <property type="project" value="TreeGrafter"/>
</dbReference>
<dbReference type="InterPro" id="IPR000409">
    <property type="entry name" value="BEACH_dom"/>
</dbReference>
<feature type="region of interest" description="Disordered" evidence="4">
    <location>
        <begin position="3198"/>
        <end position="3300"/>
    </location>
</feature>
<dbReference type="SMART" id="SM00320">
    <property type="entry name" value="WD40"/>
    <property type="match status" value="5"/>
</dbReference>
<evidence type="ECO:0008006" key="9">
    <source>
        <dbReference type="Google" id="ProtNLM"/>
    </source>
</evidence>
<feature type="domain" description="BEACH" evidence="5">
    <location>
        <begin position="2418"/>
        <end position="2709"/>
    </location>
</feature>
<feature type="compositionally biased region" description="Low complexity" evidence="4">
    <location>
        <begin position="1048"/>
        <end position="1061"/>
    </location>
</feature>
<feature type="compositionally biased region" description="Polar residues" evidence="4">
    <location>
        <begin position="2252"/>
        <end position="2261"/>
    </location>
</feature>
<feature type="compositionally biased region" description="Gly residues" evidence="4">
    <location>
        <begin position="955"/>
        <end position="964"/>
    </location>
</feature>
<evidence type="ECO:0000259" key="5">
    <source>
        <dbReference type="PROSITE" id="PS50197"/>
    </source>
</evidence>
<dbReference type="InterPro" id="IPR036322">
    <property type="entry name" value="WD40_repeat_dom_sf"/>
</dbReference>
<dbReference type="Pfam" id="PF20426">
    <property type="entry name" value="NBCH_WD40"/>
    <property type="match status" value="1"/>
</dbReference>
<name>F2UGS7_SALR5</name>
<dbReference type="SMART" id="SM01026">
    <property type="entry name" value="Beach"/>
    <property type="match status" value="1"/>
</dbReference>
<evidence type="ECO:0000313" key="7">
    <source>
        <dbReference type="EMBL" id="EGD75827.1"/>
    </source>
</evidence>
<dbReference type="SUPFAM" id="SSF49899">
    <property type="entry name" value="Concanavalin A-like lectins/glucanases"/>
    <property type="match status" value="1"/>
</dbReference>
<dbReference type="InterPro" id="IPR001680">
    <property type="entry name" value="WD40_rpt"/>
</dbReference>
<feature type="repeat" description="WD" evidence="3">
    <location>
        <begin position="2914"/>
        <end position="2955"/>
    </location>
</feature>
<dbReference type="Pfam" id="PF14844">
    <property type="entry name" value="PH_BEACH"/>
    <property type="match status" value="1"/>
</dbReference>
<dbReference type="InterPro" id="IPR015943">
    <property type="entry name" value="WD40/YVTN_repeat-like_dom_sf"/>
</dbReference>
<feature type="compositionally biased region" description="Basic and acidic residues" evidence="4">
    <location>
        <begin position="2218"/>
        <end position="2232"/>
    </location>
</feature>
<dbReference type="PANTHER" id="PTHR13743">
    <property type="entry name" value="BEIGE/BEACH-RELATED"/>
    <property type="match status" value="1"/>
</dbReference>
<keyword evidence="1 3" id="KW-0853">WD repeat</keyword>
<dbReference type="Gene3D" id="2.130.10.10">
    <property type="entry name" value="YVTN repeat-like/Quinoprotein amine dehydrogenase"/>
    <property type="match status" value="2"/>
</dbReference>
<feature type="compositionally biased region" description="Basic and acidic residues" evidence="4">
    <location>
        <begin position="1228"/>
        <end position="1237"/>
    </location>
</feature>
<feature type="compositionally biased region" description="Basic residues" evidence="4">
    <location>
        <begin position="3202"/>
        <end position="3218"/>
    </location>
</feature>
<feature type="compositionally biased region" description="Acidic residues" evidence="4">
    <location>
        <begin position="3230"/>
        <end position="3266"/>
    </location>
</feature>
<dbReference type="PANTHER" id="PTHR13743:SF112">
    <property type="entry name" value="BEACH DOMAIN-CONTAINING PROTEIN"/>
    <property type="match status" value="1"/>
</dbReference>
<dbReference type="InterPro" id="IPR036372">
    <property type="entry name" value="BEACH_dom_sf"/>
</dbReference>
<dbReference type="InterPro" id="IPR023362">
    <property type="entry name" value="PH-BEACH_dom"/>
</dbReference>
<feature type="region of interest" description="Disordered" evidence="4">
    <location>
        <begin position="12"/>
        <end position="35"/>
    </location>
</feature>
<feature type="compositionally biased region" description="Basic and acidic residues" evidence="4">
    <location>
        <begin position="3280"/>
        <end position="3300"/>
    </location>
</feature>
<dbReference type="InterPro" id="IPR046851">
    <property type="entry name" value="NBCH_WD40"/>
</dbReference>
<dbReference type="InterPro" id="IPR011993">
    <property type="entry name" value="PH-like_dom_sf"/>
</dbReference>
<dbReference type="RefSeq" id="XP_004991748.1">
    <property type="nucleotide sequence ID" value="XM_004991691.1"/>
</dbReference>
<feature type="compositionally biased region" description="Basic and acidic residues" evidence="4">
    <location>
        <begin position="2262"/>
        <end position="2280"/>
    </location>
</feature>
<sequence>MFRALQGLLQRRLGGGGGGDGRGGGSGDGRRHGRGRVRDEFAGIDQAWTWDTHGDPSWDPAVKKALTSAWTAYEHDELFGAQDIVMRESWAVQPPTQATTLIAFLEHIPDNTSLAHLPPAFRTATAKLLSTVCVHLGDLHHRLPDNLPGDVAGIFAFITTVATNLYRLASHPRNEAYLTHAGVTHNVAMTATFLAALAAGVPKDHACRQHLAPAVAAISPLVRDAMEDIVVDEQEYDADVACVLVESMTLGPNICSILANVLDTASAATLTLTPSGTDHPSHFAYAVLNVWLRISASHRRMLVLDAPLRSQIVFDLRHTPASAEIVRCIVAVFANIPPTLEESEDDEYHAYYALVVGVMSQLQLDLPPAQQHHQSAVHLQVTLHLLEGLLLGLGVQQRLLTDLLVGANAFSHCLKVMRDVGGLADHTLDLTPLFPDTALGTSLRGQQLVSAACMQLVTILIKDDKARSSFLSAYGYESLWTALFGHAPVTRTGVDLLLDIAFRPGSSDDDTAAVVIAPDVLNVITHHLPHVGDADIVAWYLETLVSRINGVFHNLTACCEAGLLATCVSVLAEWTDIPADIEELLLSLITILGRHAMDVISLEKIINLMFVLSPTFRPHLYIRLHTLLQAVTRSMYDPRHFIDLDGRGSNIAITNLRLPVNGFTLHFWLRIESLDDVAATIGDNGGGDDDNTPANPLDFQPRLFSFFARDGRGLEAFFTNKHLTLRSIRKYGGKLTTQSHTFADRHVPVRRWISLALVVQPGGLLSTRGDQVHLYIDGRYTETCFITVPAIREPLDRAIIAAGCLPPTNTNTNTNTSANTNNNATNTGTGSGSADARTGVSAGHGPNSGGSGGDGDVIIMALRCQIARVQVLDALTEEQLTGIQALGAEYMGLYEPVELQAVATSTSIDDIGFTVQTFDEGGTSSVRAVRSSSISSAATASVITNTASGDHTNTGSGGGGGGSGHDARRRLSSSGGGGRTSSLSGRLDVMAARNAVRSRIGRAARGSKGSGGASASLSSPSPLGGGIVSTTSSSSMHSRSRAGGGGSQQQQQQQQQQLAGVPPREVPAVHALLQDEITAKVQLSLSASMCQGKKLLDQVLLARGASQKAAHVANTTGTRCVHHNLATVIHSLGGVHILTFLLAQLDDTCKRIAAHRSQHAFKNRMQAAAAKRKKREEEEKGDGGERKKQREEGEHDERSAEDHEASEVATDKEGREGVGGGDDAAQGSEDKTGTKDESDGDGDNARSRLNTLSAVQAQRFKKEAADAALIAEQSVDEFFLLLSVLLADPNNKQHAIQSHLFAVVNFVLKQSKYARLGSVALQAIQDMTNHGSPDAKFTRALCKQILFDFDLWQRSEYAVRMSHLQVVKGFAQQHTAFFRSTYGVQYMLDHLREVSRHSVAKRSRSVGRSDDGRDGGKGGGDGGDKSHDGGDGVVSSEAEEREELRSIHRLMMDIVFLCIRSNITRRECRAIYTFLLSCEDDIVLCNFLEDILRLLQQRTPGVDPEHESDNSRTARHIVHALTLNGIPTELYWLLQRKSNRIGALALRVIEHLVNTTTDVLTPDERRRLRFEEETEAYALSELMHREKDRPHGFELLRAMLEVATAPSDEVTVEDTDDAEGFAFVDEKFKGARSMNMYTRVLRSPCMLDVAFRIMVDLELQPSHAGLLFLLDVLDVVNRDESALAYAGVLAWQRSILQWMFFATSAQGVGEDDGCAHADTAPIRSEAKSWELGPSLWAGVKVLATVLSKAVLASDMGWQQVEHALLFVHECFPANATPLDVSTVSRASQPSGGDVGDVGDDDDDDAVAGQAALEGRVHMDAGGSAGDVKKEGDGGDSADGAHVITQRAVKAQMLATMFLLLLSKSLLRQALTPAAAGNLLCAIMLSEEVLFPRHADDDNQPHTRRALRRLQQNLVRFAKHMKFDTESHFGCLEAGLDTTSTNTCPIRKGGFRRIYVRLMLADIAHEDVNVALAATAELQELLSYCKENGLQDPDMGCYLLYHLDTCFMRTRHNGLRAVLLSLMKHVLREWRVRALLTSTHDERITEATALMFDSPVLDSDADPLQAENAVRSELWRRVVEEKVRHISDMYMEGTWVDRGMYALELQDAETLRNEQLCHVRMRRTELHQASTAIIRLRCLDPVDEICHKHWRRLTRIRDAARTARFAATRRWRTIVEALLSFRGCLDDGRDRRDRLTKHWKMDRSETANRRRMKLSPHPNFKDHMDASRLRDQQQDALTDSQHSLHHAVRDSVSKLSLRNGITSEREENRAKEMPDFEERQEREEAHILHVRATLIYLMDAVQGRLSITARDVVFLAAEDDSSAFKNNPWNVNSGGGRGGGSGGHVSLTCDDSLGDFHFSLTDLRAIHFRRYQLRPTALELFLVDHTSFFLDFLPGDREAVHRALVSMGLPHLVFGQKVMAPPALLEASNMTEHWRRRQVSNFDYLMMLNTIAGRSYNDLNQYPVMPIVLADYTSDRLDLDDPASFRDLSKPVGAINAAAAERSRMAFDTYEDPQGLMPAFHYGTHYSNPGAVLHYLLRLEPYTSLHIHLQGGKFDYANRQFHSMAVMWDGIAKGLGDVKELIPEFFFLPEFLVNSSNFDLGCLQSGERLNDVVLPPWARDPHDFIMKHRQALESDYVSAHLHEWIDLIFGYKQRGPEAAKALNVFYYTAYEDALDIAKHLSEQERIAQEGMIREFGQVPSQLFTKPHPQRLTADEAARQRPSDGIFAACSILEAFDDIKTFIMSAAVEHPITALFLPAITRTRTRVRDVARCLLALNTGGHVGCHEWSPGSRDGTKPFSVVRDATPPRSQLLGSRYLLEPAHVLSCRNVVATRECDFMFTGGFCDNSIRVFDTATRKCVGLGTAHRGPVTCLAMDVGGSMLLSGSRDRTCVLWDIVQWEATSGRMQPHLVQRHIYFGHSMDVSAVAVSAEFDLVVSASLDGTVNLHTVRKAMYIKTLTLDAALPAELGTPTTATSMQENGHAATAEDGDQGNGGGGGGGEGETFTSPMSPETAPFGDHHNNEGGDNNNGTSGAGGAVSLLRQHGHAAPRIFATAVSCDGRVAVGCAFSLEVNRKRRRYSIALYSCNGELLAVTTEMQHIAAMAWMVDGSHLLVGGRGAEVLFLDALTLERKQRLSIGAPVTALTISPDDRFLVVGLKDGRIVVATPVVREELRATRASSIGAKPALRLISRTLNTAKTAAAGLKKKNKHKKGRGQRGKRGSQERESGVEAVQEEEEGVEEEEEEDLVEFEEDEEEEEVDGEEEEEEVSGGVGVRDIVVVESRGKGSEGEEQREHHVPASDV</sequence>
<dbReference type="PROSITE" id="PS00678">
    <property type="entry name" value="WD_REPEATS_1"/>
    <property type="match status" value="1"/>
</dbReference>
<feature type="region of interest" description="Disordered" evidence="4">
    <location>
        <begin position="999"/>
        <end position="1063"/>
    </location>
</feature>
<feature type="compositionally biased region" description="Basic and acidic residues" evidence="4">
    <location>
        <begin position="1175"/>
        <end position="1216"/>
    </location>
</feature>
<feature type="compositionally biased region" description="Low complexity" evidence="4">
    <location>
        <begin position="809"/>
        <end position="834"/>
    </location>
</feature>
<dbReference type="FunCoup" id="F2UGS7">
    <property type="interactions" value="801"/>
</dbReference>
<feature type="compositionally biased region" description="Gly residues" evidence="4">
    <location>
        <begin position="13"/>
        <end position="27"/>
    </location>
</feature>
<dbReference type="Proteomes" id="UP000007799">
    <property type="component" value="Unassembled WGS sequence"/>
</dbReference>
<dbReference type="CDD" id="cd01201">
    <property type="entry name" value="PH_BEACH"/>
    <property type="match status" value="1"/>
</dbReference>
<dbReference type="GeneID" id="16072308"/>
<protein>
    <recommendedName>
        <fullName evidence="9">BEACH domain-containing protein</fullName>
    </recommendedName>
</protein>
<evidence type="ECO:0000256" key="1">
    <source>
        <dbReference type="ARBA" id="ARBA00022574"/>
    </source>
</evidence>
<feature type="region of interest" description="Disordered" evidence="4">
    <location>
        <begin position="809"/>
        <end position="851"/>
    </location>
</feature>
<dbReference type="Gene3D" id="2.30.29.30">
    <property type="entry name" value="Pleckstrin-homology domain (PH domain)/Phosphotyrosine-binding domain (PTB)"/>
    <property type="match status" value="1"/>
</dbReference>
<dbReference type="PROSITE" id="PS51783">
    <property type="entry name" value="PH_BEACH"/>
    <property type="match status" value="1"/>
</dbReference>
<dbReference type="InParanoid" id="F2UGS7"/>
<keyword evidence="2" id="KW-0677">Repeat</keyword>
<feature type="domain" description="BEACH-type PH" evidence="6">
    <location>
        <begin position="2280"/>
        <end position="2404"/>
    </location>
</feature>
<dbReference type="Pfam" id="PF16057">
    <property type="entry name" value="DUF4800"/>
    <property type="match status" value="1"/>
</dbReference>
<dbReference type="GO" id="GO:0016020">
    <property type="term" value="C:membrane"/>
    <property type="evidence" value="ECO:0007669"/>
    <property type="project" value="TreeGrafter"/>
</dbReference>
<feature type="compositionally biased region" description="Gly residues" evidence="4">
    <location>
        <begin position="2989"/>
        <end position="3000"/>
    </location>
</feature>
<dbReference type="InterPro" id="IPR013320">
    <property type="entry name" value="ConA-like_dom_sf"/>
</dbReference>
<evidence type="ECO:0000256" key="4">
    <source>
        <dbReference type="SAM" id="MobiDB-lite"/>
    </source>
</evidence>